<gene>
    <name evidence="2" type="ORF">KIPB_000631</name>
</gene>
<keyword evidence="3" id="KW-1185">Reference proteome</keyword>
<dbReference type="Proteomes" id="UP000265618">
    <property type="component" value="Unassembled WGS sequence"/>
</dbReference>
<dbReference type="AlphaFoldDB" id="A0A9K3CMN2"/>
<protein>
    <submittedName>
        <fullName evidence="2">Uncharacterized protein</fullName>
    </submittedName>
</protein>
<evidence type="ECO:0000313" key="2">
    <source>
        <dbReference type="EMBL" id="GIQ79923.1"/>
    </source>
</evidence>
<dbReference type="EMBL" id="BDIP01000077">
    <property type="protein sequence ID" value="GIQ79923.1"/>
    <property type="molecule type" value="Genomic_DNA"/>
</dbReference>
<feature type="compositionally biased region" description="Pro residues" evidence="1">
    <location>
        <begin position="201"/>
        <end position="210"/>
    </location>
</feature>
<accession>A0A9K3CMN2</accession>
<comment type="caution">
    <text evidence="2">The sequence shown here is derived from an EMBL/GenBank/DDBJ whole genome shotgun (WGS) entry which is preliminary data.</text>
</comment>
<evidence type="ECO:0000256" key="1">
    <source>
        <dbReference type="SAM" id="MobiDB-lite"/>
    </source>
</evidence>
<feature type="compositionally biased region" description="Basic and acidic residues" evidence="1">
    <location>
        <begin position="81"/>
        <end position="97"/>
    </location>
</feature>
<evidence type="ECO:0000313" key="3">
    <source>
        <dbReference type="Proteomes" id="UP000265618"/>
    </source>
</evidence>
<sequence length="302" mass="32729">MIMSKKNSLLKHSDMSKCLRVLMKDFIPDVDARAISSILEHAIYMSGVDWGIGTRVKSTTQKGKGKGRFSSLLSSVRLSVRPHEKSVRDGGSKDHALSGRRLPPSESVSDWCSAEIAVQWNMGRRLLTVADSLSDIAGSSPETHIHFARLKEMALLLLGVQPRYSQQLIKTVTHTQKVASSLTLSPPCVSSTLSRTLCPSDQPPATPSPPINTQHDTPRRGLVSPMGGAGEYDPSDSEAVDVDTSTILATILHICRQQRVVRQAREEARALQARVTALEAHEQGVAAGGEAGGDRETEVFDC</sequence>
<proteinExistence type="predicted"/>
<name>A0A9K3CMN2_9EUKA</name>
<reference evidence="2 3" key="1">
    <citation type="journal article" date="2018" name="PLoS ONE">
        <title>The draft genome of Kipferlia bialata reveals reductive genome evolution in fornicate parasites.</title>
        <authorList>
            <person name="Tanifuji G."/>
            <person name="Takabayashi S."/>
            <person name="Kume K."/>
            <person name="Takagi M."/>
            <person name="Nakayama T."/>
            <person name="Kamikawa R."/>
            <person name="Inagaki Y."/>
            <person name="Hashimoto T."/>
        </authorList>
    </citation>
    <scope>NUCLEOTIDE SEQUENCE [LARGE SCALE GENOMIC DNA]</scope>
    <source>
        <strain evidence="2">NY0173</strain>
    </source>
</reference>
<feature type="region of interest" description="Disordered" evidence="1">
    <location>
        <begin position="194"/>
        <end position="238"/>
    </location>
</feature>
<organism evidence="2 3">
    <name type="scientific">Kipferlia bialata</name>
    <dbReference type="NCBI Taxonomy" id="797122"/>
    <lineage>
        <taxon>Eukaryota</taxon>
        <taxon>Metamonada</taxon>
        <taxon>Carpediemonas-like organisms</taxon>
        <taxon>Kipferlia</taxon>
    </lineage>
</organism>
<feature type="region of interest" description="Disordered" evidence="1">
    <location>
        <begin position="81"/>
        <end position="103"/>
    </location>
</feature>